<comment type="caution">
    <text evidence="2">The sequence shown here is derived from an EMBL/GenBank/DDBJ whole genome shotgun (WGS) entry which is preliminary data.</text>
</comment>
<evidence type="ECO:0000313" key="3">
    <source>
        <dbReference type="Proteomes" id="UP001199816"/>
    </source>
</evidence>
<evidence type="ECO:0000256" key="1">
    <source>
        <dbReference type="SAM" id="MobiDB-lite"/>
    </source>
</evidence>
<evidence type="ECO:0000313" key="2">
    <source>
        <dbReference type="EMBL" id="MCD2426125.1"/>
    </source>
</evidence>
<gene>
    <name evidence="2" type="ORF">LQ567_25295</name>
</gene>
<organism evidence="2 3">
    <name type="scientific">Niabella pedocola</name>
    <dbReference type="NCBI Taxonomy" id="1752077"/>
    <lineage>
        <taxon>Bacteria</taxon>
        <taxon>Pseudomonadati</taxon>
        <taxon>Bacteroidota</taxon>
        <taxon>Chitinophagia</taxon>
        <taxon>Chitinophagales</taxon>
        <taxon>Chitinophagaceae</taxon>
        <taxon>Niabella</taxon>
    </lineage>
</organism>
<dbReference type="Pfam" id="PF09697">
    <property type="entry name" value="Porph_ging"/>
    <property type="match status" value="1"/>
</dbReference>
<reference evidence="2 3" key="1">
    <citation type="submission" date="2021-11" db="EMBL/GenBank/DDBJ databases">
        <title>Genomic of Niabella pedocola.</title>
        <authorList>
            <person name="Wu T."/>
        </authorList>
    </citation>
    <scope>NUCLEOTIDE SEQUENCE [LARGE SCALE GENOMIC DNA]</scope>
    <source>
        <strain evidence="2 3">JCM 31011</strain>
    </source>
</reference>
<accession>A0ABS8PYK3</accession>
<sequence>MGIQVSSTAQITLRTANSNAVKNPQPVTGRILYDFRYVKDTSRRDYIYTETLELDYTKTSSYFTSYTAKQNDTLMQQQLAAAFKNAPDPDRVEITLTGGAAASSDKFYTESHPQPRVYAIRRLAGTAFIIPASQVSINWKIIDSTKTIQGFVCQKARGSSYGRQYTAWFCTDLPYRFGPRRLHGLPGLILEAYDDAMEVVYHLNRVEDFNTGLAPIGLPGDAETTTSAAFAQAEEAFKRNPQAFIDANRGKRTTGRTAGITDGFDPSKIKSINVRKSSTEPAGIKANNPIDLVKDPS</sequence>
<dbReference type="InterPro" id="IPR005901">
    <property type="entry name" value="GLPGLI"/>
</dbReference>
<dbReference type="EMBL" id="JAJNEC010000008">
    <property type="protein sequence ID" value="MCD2426125.1"/>
    <property type="molecule type" value="Genomic_DNA"/>
</dbReference>
<protein>
    <submittedName>
        <fullName evidence="2">GLPGLI family protein</fullName>
    </submittedName>
</protein>
<dbReference type="NCBIfam" id="TIGR01200">
    <property type="entry name" value="GLPGLI"/>
    <property type="match status" value="1"/>
</dbReference>
<feature type="region of interest" description="Disordered" evidence="1">
    <location>
        <begin position="275"/>
        <end position="297"/>
    </location>
</feature>
<name>A0ABS8PYK3_9BACT</name>
<proteinExistence type="predicted"/>
<dbReference type="Proteomes" id="UP001199816">
    <property type="component" value="Unassembled WGS sequence"/>
</dbReference>
<keyword evidence="3" id="KW-1185">Reference proteome</keyword>